<evidence type="ECO:0000313" key="1">
    <source>
        <dbReference type="EMBL" id="GFH10075.1"/>
    </source>
</evidence>
<evidence type="ECO:0000313" key="2">
    <source>
        <dbReference type="Proteomes" id="UP000485058"/>
    </source>
</evidence>
<gene>
    <name evidence="1" type="ORF">HaLaN_05325</name>
</gene>
<name>A0A699YL79_HAELA</name>
<feature type="non-terminal residue" evidence="1">
    <location>
        <position position="1"/>
    </location>
</feature>
<comment type="caution">
    <text evidence="1">The sequence shown here is derived from an EMBL/GenBank/DDBJ whole genome shotgun (WGS) entry which is preliminary data.</text>
</comment>
<organism evidence="1 2">
    <name type="scientific">Haematococcus lacustris</name>
    <name type="common">Green alga</name>
    <name type="synonym">Haematococcus pluvialis</name>
    <dbReference type="NCBI Taxonomy" id="44745"/>
    <lineage>
        <taxon>Eukaryota</taxon>
        <taxon>Viridiplantae</taxon>
        <taxon>Chlorophyta</taxon>
        <taxon>core chlorophytes</taxon>
        <taxon>Chlorophyceae</taxon>
        <taxon>CS clade</taxon>
        <taxon>Chlamydomonadales</taxon>
        <taxon>Haematococcaceae</taxon>
        <taxon>Haematococcus</taxon>
    </lineage>
</organism>
<dbReference type="AlphaFoldDB" id="A0A699YL79"/>
<dbReference type="Proteomes" id="UP000485058">
    <property type="component" value="Unassembled WGS sequence"/>
</dbReference>
<keyword evidence="2" id="KW-1185">Reference proteome</keyword>
<dbReference type="EMBL" id="BLLF01000285">
    <property type="protein sequence ID" value="GFH10075.1"/>
    <property type="molecule type" value="Genomic_DNA"/>
</dbReference>
<feature type="non-terminal residue" evidence="1">
    <location>
        <position position="93"/>
    </location>
</feature>
<sequence length="93" mass="9988">WASDEAWTAAELAINEEAVGYGLQESAHLARSLQPIEQDDKLVEREQALRVHGRVEQAVVPSPMAPVRLKGIVGEVTVVAVALESKTGMALLS</sequence>
<reference evidence="1 2" key="1">
    <citation type="submission" date="2020-02" db="EMBL/GenBank/DDBJ databases">
        <title>Draft genome sequence of Haematococcus lacustris strain NIES-144.</title>
        <authorList>
            <person name="Morimoto D."/>
            <person name="Nakagawa S."/>
            <person name="Yoshida T."/>
            <person name="Sawayama S."/>
        </authorList>
    </citation>
    <scope>NUCLEOTIDE SEQUENCE [LARGE SCALE GENOMIC DNA]</scope>
    <source>
        <strain evidence="1 2">NIES-144</strain>
    </source>
</reference>
<accession>A0A699YL79</accession>
<proteinExistence type="predicted"/>
<protein>
    <submittedName>
        <fullName evidence="1">Uncharacterized protein</fullName>
    </submittedName>
</protein>